<name>A0A6P8X0L9_DROAB</name>
<gene>
    <name evidence="3" type="primary">LOC117569902</name>
</gene>
<feature type="chain" id="PRO_5028162333" evidence="1">
    <location>
        <begin position="38"/>
        <end position="209"/>
    </location>
</feature>
<protein>
    <submittedName>
        <fullName evidence="3">Uncharacterized protein LOC117569902</fullName>
    </submittedName>
</protein>
<proteinExistence type="predicted"/>
<keyword evidence="2" id="KW-1185">Reference proteome</keyword>
<accession>A0A6P8X0L9</accession>
<dbReference type="OrthoDB" id="7850741at2759"/>
<organism evidence="2 3">
    <name type="scientific">Drosophila albomicans</name>
    <name type="common">Fruit fly</name>
    <dbReference type="NCBI Taxonomy" id="7291"/>
    <lineage>
        <taxon>Eukaryota</taxon>
        <taxon>Metazoa</taxon>
        <taxon>Ecdysozoa</taxon>
        <taxon>Arthropoda</taxon>
        <taxon>Hexapoda</taxon>
        <taxon>Insecta</taxon>
        <taxon>Pterygota</taxon>
        <taxon>Neoptera</taxon>
        <taxon>Endopterygota</taxon>
        <taxon>Diptera</taxon>
        <taxon>Brachycera</taxon>
        <taxon>Muscomorpha</taxon>
        <taxon>Ephydroidea</taxon>
        <taxon>Drosophilidae</taxon>
        <taxon>Drosophila</taxon>
    </lineage>
</organism>
<dbReference type="Proteomes" id="UP000515160">
    <property type="component" value="Chromosome 3"/>
</dbReference>
<dbReference type="AlphaFoldDB" id="A0A6P8X0L9"/>
<dbReference type="GeneID" id="117569902"/>
<evidence type="ECO:0000313" key="3">
    <source>
        <dbReference type="RefSeq" id="XP_034107134.1"/>
    </source>
</evidence>
<sequence length="209" mass="24289">MSRKPRTSSKQRPFIHGASLLLLLLLLSLLQFTSVSCYGDHIRSRLTKQAEQNLEAITGNAVIQATEVIDGVVDDLLILDSQNSKMLDYLSSCERYLAVSHNHTKETLEFFYDIVDDYLDSDAAEKTTNIETQLIAFCLQRNGFDRWKRTVQLRTNQLLKSFGKKIHKYAESLDKEERLVLEHHWKLVSVRNGQRKLEKFRDFISWLAR</sequence>
<evidence type="ECO:0000256" key="1">
    <source>
        <dbReference type="SAM" id="SignalP"/>
    </source>
</evidence>
<reference evidence="3" key="1">
    <citation type="submission" date="2025-08" db="UniProtKB">
        <authorList>
            <consortium name="RefSeq"/>
        </authorList>
    </citation>
    <scope>IDENTIFICATION</scope>
    <source>
        <strain evidence="3">15112-1751.03</strain>
        <tissue evidence="3">Whole Adult</tissue>
    </source>
</reference>
<dbReference type="RefSeq" id="XP_034107134.1">
    <property type="nucleotide sequence ID" value="XM_034251243.2"/>
</dbReference>
<evidence type="ECO:0000313" key="2">
    <source>
        <dbReference type="Proteomes" id="UP000515160"/>
    </source>
</evidence>
<feature type="signal peptide" evidence="1">
    <location>
        <begin position="1"/>
        <end position="37"/>
    </location>
</feature>
<keyword evidence="1" id="KW-0732">Signal</keyword>